<dbReference type="EMBL" id="BSRX01000089">
    <property type="protein sequence ID" value="GLW59519.1"/>
    <property type="molecule type" value="Genomic_DNA"/>
</dbReference>
<name>A0A9W6USJ2_9ACTN</name>
<proteinExistence type="predicted"/>
<sequence>MGAEYMGTLGFVSRRRWILLSGLVALSGCTGVHPAGSDGAVPDHKKVRRDVEPLQRRFAAVGRLSDPHWLGYNPNDSGRESIPDQDPRIRVVGVARLPAGTVNSIVSATDYAFEPSTPSQLPEELAEFLPKNAEWVSSADYDDHITNSHYPGRFHLAPATDWVYFDTVNPEIVDGSHPQ</sequence>
<evidence type="ECO:0000313" key="2">
    <source>
        <dbReference type="Proteomes" id="UP001165143"/>
    </source>
</evidence>
<dbReference type="AlphaFoldDB" id="A0A9W6USJ2"/>
<comment type="caution">
    <text evidence="1">The sequence shown here is derived from an EMBL/GenBank/DDBJ whole genome shotgun (WGS) entry which is preliminary data.</text>
</comment>
<dbReference type="Proteomes" id="UP001165143">
    <property type="component" value="Unassembled WGS sequence"/>
</dbReference>
<evidence type="ECO:0000313" key="1">
    <source>
        <dbReference type="EMBL" id="GLW59519.1"/>
    </source>
</evidence>
<protein>
    <submittedName>
        <fullName evidence="1">Uncharacterized protein</fullName>
    </submittedName>
</protein>
<gene>
    <name evidence="1" type="ORF">Kpho01_75290</name>
</gene>
<organism evidence="1 2">
    <name type="scientific">Kitasatospora phosalacinea</name>
    <dbReference type="NCBI Taxonomy" id="2065"/>
    <lineage>
        <taxon>Bacteria</taxon>
        <taxon>Bacillati</taxon>
        <taxon>Actinomycetota</taxon>
        <taxon>Actinomycetes</taxon>
        <taxon>Kitasatosporales</taxon>
        <taxon>Streptomycetaceae</taxon>
        <taxon>Kitasatospora</taxon>
    </lineage>
</organism>
<accession>A0A9W6USJ2</accession>
<reference evidence="1" key="1">
    <citation type="submission" date="2023-02" db="EMBL/GenBank/DDBJ databases">
        <title>Kitasatospora phosalacinea NBRC 14362.</title>
        <authorList>
            <person name="Ichikawa N."/>
            <person name="Sato H."/>
            <person name="Tonouchi N."/>
        </authorList>
    </citation>
    <scope>NUCLEOTIDE SEQUENCE</scope>
    <source>
        <strain evidence="1">NBRC 14362</strain>
    </source>
</reference>